<reference evidence="2" key="1">
    <citation type="journal article" date="2020" name="Nature">
        <title>Giant virus diversity and host interactions through global metagenomics.</title>
        <authorList>
            <person name="Schulz F."/>
            <person name="Roux S."/>
            <person name="Paez-Espino D."/>
            <person name="Jungbluth S."/>
            <person name="Walsh D.A."/>
            <person name="Denef V.J."/>
            <person name="McMahon K.D."/>
            <person name="Konstantinidis K.T."/>
            <person name="Eloe-Fadrosh E.A."/>
            <person name="Kyrpides N.C."/>
            <person name="Woyke T."/>
        </authorList>
    </citation>
    <scope>NUCLEOTIDE SEQUENCE</scope>
    <source>
        <strain evidence="2">GVMAG-M-3300023109-53</strain>
    </source>
</reference>
<dbReference type="EMBL" id="MN739501">
    <property type="protein sequence ID" value="QHT08814.1"/>
    <property type="molecule type" value="Genomic_DNA"/>
</dbReference>
<evidence type="ECO:0000313" key="2">
    <source>
        <dbReference type="EMBL" id="QHT08814.1"/>
    </source>
</evidence>
<dbReference type="Pfam" id="PF19063">
    <property type="entry name" value="DUF5759"/>
    <property type="match status" value="1"/>
</dbReference>
<evidence type="ECO:0000256" key="1">
    <source>
        <dbReference type="SAM" id="MobiDB-lite"/>
    </source>
</evidence>
<proteinExistence type="predicted"/>
<protein>
    <submittedName>
        <fullName evidence="2">Uncharacterized protein</fullName>
    </submittedName>
</protein>
<sequence>MNIFTLSDENDLTDKINLDDLFEKKREISENKLHLYNKILNRIHSKIKMTSRQNQGKEQFCWYLIPEMMIGVSRYNVAECTGYILRKLRENNFQVRYTNPNLIFISWQHWVPGYVRQEYKKQTGQAIDGFGNEVSENNNKGTKESSDPNNLLLNKSDSSIKIDKNKNKDFNSVKNYKPSGIYNNDLLQKIQDKFEPK</sequence>
<organism evidence="2">
    <name type="scientific">viral metagenome</name>
    <dbReference type="NCBI Taxonomy" id="1070528"/>
    <lineage>
        <taxon>unclassified sequences</taxon>
        <taxon>metagenomes</taxon>
        <taxon>organismal metagenomes</taxon>
    </lineage>
</organism>
<feature type="region of interest" description="Disordered" evidence="1">
    <location>
        <begin position="130"/>
        <end position="164"/>
    </location>
</feature>
<accession>A0A6C0CYF4</accession>
<dbReference type="InterPro" id="IPR043977">
    <property type="entry name" value="DUF5759"/>
</dbReference>
<name>A0A6C0CYF4_9ZZZZ</name>
<dbReference type="AlphaFoldDB" id="A0A6C0CYF4"/>